<dbReference type="Gene3D" id="1.10.460.10">
    <property type="entry name" value="Topoisomerase I, domain 2"/>
    <property type="match status" value="1"/>
</dbReference>
<dbReference type="PANTHER" id="PTHR42785">
    <property type="entry name" value="DNA TOPOISOMERASE, TYPE IA, CORE"/>
    <property type="match status" value="1"/>
</dbReference>
<dbReference type="InterPro" id="IPR013498">
    <property type="entry name" value="Topo_IA_Znf"/>
</dbReference>
<name>A0A645G074_9ZZZZ</name>
<protein>
    <submittedName>
        <fullName evidence="3">DNA topoisomerase 1</fullName>
        <ecNumber evidence="3">5.6.2.2</ecNumber>
    </submittedName>
</protein>
<dbReference type="GO" id="GO:0003917">
    <property type="term" value="F:DNA topoisomerase type I (single strand cut, ATP-independent) activity"/>
    <property type="evidence" value="ECO:0007669"/>
    <property type="project" value="InterPro"/>
</dbReference>
<evidence type="ECO:0000259" key="2">
    <source>
        <dbReference type="PROSITE" id="PS52039"/>
    </source>
</evidence>
<dbReference type="EMBL" id="VSSQ01067922">
    <property type="protein sequence ID" value="MPN20228.1"/>
    <property type="molecule type" value="Genomic_DNA"/>
</dbReference>
<dbReference type="SUPFAM" id="SSF57783">
    <property type="entry name" value="Zinc beta-ribbon"/>
    <property type="match status" value="2"/>
</dbReference>
<dbReference type="GO" id="GO:0006265">
    <property type="term" value="P:DNA topological change"/>
    <property type="evidence" value="ECO:0007669"/>
    <property type="project" value="InterPro"/>
</dbReference>
<dbReference type="PROSITE" id="PS52039">
    <property type="entry name" value="TOPO_IA_2"/>
    <property type="match status" value="1"/>
</dbReference>
<dbReference type="PANTHER" id="PTHR42785:SF1">
    <property type="entry name" value="DNA TOPOISOMERASE"/>
    <property type="match status" value="1"/>
</dbReference>
<dbReference type="InterPro" id="IPR013824">
    <property type="entry name" value="Topo_IA_cen_sub1"/>
</dbReference>
<dbReference type="Gene3D" id="3.30.65.10">
    <property type="entry name" value="Bacterial Topoisomerase I, domain 1"/>
    <property type="match status" value="3"/>
</dbReference>
<dbReference type="InterPro" id="IPR013497">
    <property type="entry name" value="Topo_IA_cen"/>
</dbReference>
<dbReference type="GO" id="GO:0005694">
    <property type="term" value="C:chromosome"/>
    <property type="evidence" value="ECO:0007669"/>
    <property type="project" value="InterPro"/>
</dbReference>
<keyword evidence="1 3" id="KW-0413">Isomerase</keyword>
<sequence>MKEYFKNIVNVEFTANMEERLDSIEEGSEPWRKVVRDYYEPLKKDIEFAEQDVEKVTIEDEISEELCPNCGKNLVVKRGRYGKFLACPDYPECKHTQPIVEKLDVKCPKCSEGDVVAKKSRKGNKFFGCSRYPECDYVSWYEPTTEICQKCGSMMHKRYSKAKGTYLACSNDACKATRVIEKTEDDAE</sequence>
<evidence type="ECO:0000256" key="1">
    <source>
        <dbReference type="ARBA" id="ARBA00023235"/>
    </source>
</evidence>
<proteinExistence type="predicted"/>
<dbReference type="EC" id="5.6.2.2" evidence="3"/>
<dbReference type="InterPro" id="IPR000380">
    <property type="entry name" value="Topo_IA"/>
</dbReference>
<dbReference type="Pfam" id="PF01396">
    <property type="entry name" value="Zn_ribbon_Top1"/>
    <property type="match status" value="3"/>
</dbReference>
<dbReference type="SUPFAM" id="SSF56712">
    <property type="entry name" value="Prokaryotic type I DNA topoisomerase"/>
    <property type="match status" value="1"/>
</dbReference>
<gene>
    <name evidence="3" type="primary">topA_46</name>
    <name evidence="3" type="ORF">SDC9_167606</name>
</gene>
<reference evidence="3" key="1">
    <citation type="submission" date="2019-08" db="EMBL/GenBank/DDBJ databases">
        <authorList>
            <person name="Kucharzyk K."/>
            <person name="Murdoch R.W."/>
            <person name="Higgins S."/>
            <person name="Loffler F."/>
        </authorList>
    </citation>
    <scope>NUCLEOTIDE SEQUENCE</scope>
</reference>
<feature type="domain" description="Topo IA-type catalytic" evidence="2">
    <location>
        <begin position="1"/>
        <end position="47"/>
    </location>
</feature>
<dbReference type="GO" id="GO:0003677">
    <property type="term" value="F:DNA binding"/>
    <property type="evidence" value="ECO:0007669"/>
    <property type="project" value="InterPro"/>
</dbReference>
<comment type="caution">
    <text evidence="3">The sequence shown here is derived from an EMBL/GenBank/DDBJ whole genome shotgun (WGS) entry which is preliminary data.</text>
</comment>
<dbReference type="AlphaFoldDB" id="A0A645G074"/>
<dbReference type="InterPro" id="IPR023405">
    <property type="entry name" value="Topo_IA_core_domain"/>
</dbReference>
<dbReference type="GO" id="GO:0003918">
    <property type="term" value="F:DNA topoisomerase type II (double strand cut, ATP-hydrolyzing) activity"/>
    <property type="evidence" value="ECO:0007669"/>
    <property type="project" value="UniProtKB-EC"/>
</dbReference>
<accession>A0A645G074</accession>
<evidence type="ECO:0000313" key="3">
    <source>
        <dbReference type="EMBL" id="MPN20228.1"/>
    </source>
</evidence>
<organism evidence="3">
    <name type="scientific">bioreactor metagenome</name>
    <dbReference type="NCBI Taxonomy" id="1076179"/>
    <lineage>
        <taxon>unclassified sequences</taxon>
        <taxon>metagenomes</taxon>
        <taxon>ecological metagenomes</taxon>
    </lineage>
</organism>